<dbReference type="SUPFAM" id="SSF51556">
    <property type="entry name" value="Metallo-dependent hydrolases"/>
    <property type="match status" value="1"/>
</dbReference>
<dbReference type="Proteomes" id="UP000037660">
    <property type="component" value="Unassembled WGS sequence"/>
</dbReference>
<protein>
    <submittedName>
        <fullName evidence="2">N-acyl-D-aspartate/D-glutamate deacylase</fullName>
    </submittedName>
</protein>
<dbReference type="Pfam" id="PF07969">
    <property type="entry name" value="Amidohydro_3"/>
    <property type="match status" value="1"/>
</dbReference>
<evidence type="ECO:0000313" key="3">
    <source>
        <dbReference type="Proteomes" id="UP000037660"/>
    </source>
</evidence>
<dbReference type="InterPro" id="IPR032466">
    <property type="entry name" value="Metal_Hydrolase"/>
</dbReference>
<dbReference type="InterPro" id="IPR050378">
    <property type="entry name" value="Metallo-dep_Hydrolases_sf"/>
</dbReference>
<dbReference type="PANTHER" id="PTHR11647">
    <property type="entry name" value="HYDRANTOINASE/DIHYDROPYRIMIDINASE FAMILY MEMBER"/>
    <property type="match status" value="1"/>
</dbReference>
<name>A0A0K8NYZ1_PISS1</name>
<dbReference type="SUPFAM" id="SSF51338">
    <property type="entry name" value="Composite domain of metallo-dependent hydrolases"/>
    <property type="match status" value="1"/>
</dbReference>
<dbReference type="EMBL" id="BBYR01000014">
    <property type="protein sequence ID" value="GAP35135.1"/>
    <property type="molecule type" value="Genomic_DNA"/>
</dbReference>
<evidence type="ECO:0000313" key="2">
    <source>
        <dbReference type="EMBL" id="GAP35135.1"/>
    </source>
</evidence>
<evidence type="ECO:0000259" key="1">
    <source>
        <dbReference type="Pfam" id="PF07969"/>
    </source>
</evidence>
<reference evidence="3" key="1">
    <citation type="submission" date="2015-07" db="EMBL/GenBank/DDBJ databases">
        <title>Discovery of a poly(ethylene terephthalate assimilation.</title>
        <authorList>
            <person name="Yoshida S."/>
            <person name="Hiraga K."/>
            <person name="Takehana T."/>
            <person name="Taniguchi I."/>
            <person name="Yamaji H."/>
            <person name="Maeda Y."/>
            <person name="Toyohara K."/>
            <person name="Miyamoto K."/>
            <person name="Kimura Y."/>
            <person name="Oda K."/>
        </authorList>
    </citation>
    <scope>NUCLEOTIDE SEQUENCE [LARGE SCALE GENOMIC DNA]</scope>
    <source>
        <strain evidence="3">NBRC 110686 / TISTR 2288 / 201-F6</strain>
    </source>
</reference>
<comment type="caution">
    <text evidence="2">The sequence shown here is derived from an EMBL/GenBank/DDBJ whole genome shotgun (WGS) entry which is preliminary data.</text>
</comment>
<sequence>MLDTLFEGATVVDGSGAEPFTADVGVRDGRIVALARDGRVGEAARERIACDGAWLTPGFVDLHTHYDGQASWDETFSPSIHHGVTTLLMGNCGVGFAPRVPGREAALIALMEGVEDIPGVALAEGIRWRWEGFPQFMDALDAMPHSLDFGVQVPHDPLRMAVMGERAVARQAAGADDVAAMRRLLAEALDAGALGFSTGRTDNHRTAEGLETPAAEADTAELAGIVAAFQGRGHGVVQVVSDFDLLRGAPPGPLGLPMPVWDEAARRRFDAEFDVVEAVARAAGRPLSMTWLQRDPGGEQWRAIQARVEAAAAQGLPLHLQAAPRGIGVIIGLDASFHPFMGFPGYRELAALPLAERAAALRDPARRARILAERSGRLAGDGTPIPPLVDLLLADLERISARMFPLGERPDYEPRVEDSFFMRARRAGTTALAALYDHFAAGDGSALVYFPIFNYNDGHLGTVREMLGHPQALLGLSDAGAHVGTICDASFSTFVLTHWVRDRAEGRLPLAQAVRMLSARNAEHLGLTDRGRIAAGLRADLNLIDPQRLQCGAPRLVRDLPAGGRRFVQRAEGYLGTWVAGQAVQRDGVVTAARPGRLLRGGRATPPPR</sequence>
<dbReference type="InterPro" id="IPR011059">
    <property type="entry name" value="Metal-dep_hydrolase_composite"/>
</dbReference>
<dbReference type="STRING" id="1547922.ISF6_0706"/>
<dbReference type="PANTHER" id="PTHR11647:SF1">
    <property type="entry name" value="COLLAPSIN RESPONSE MEDIATOR PROTEIN"/>
    <property type="match status" value="1"/>
</dbReference>
<gene>
    <name evidence="2" type="ORF">ISF6_0706</name>
</gene>
<accession>A0A0K8NYZ1</accession>
<organism evidence="2 3">
    <name type="scientific">Piscinibacter sakaiensis</name>
    <name type="common">Ideonella sakaiensis</name>
    <dbReference type="NCBI Taxonomy" id="1547922"/>
    <lineage>
        <taxon>Bacteria</taxon>
        <taxon>Pseudomonadati</taxon>
        <taxon>Pseudomonadota</taxon>
        <taxon>Betaproteobacteria</taxon>
        <taxon>Burkholderiales</taxon>
        <taxon>Sphaerotilaceae</taxon>
        <taxon>Piscinibacter</taxon>
    </lineage>
</organism>
<dbReference type="GO" id="GO:0016812">
    <property type="term" value="F:hydrolase activity, acting on carbon-nitrogen (but not peptide) bonds, in cyclic amides"/>
    <property type="evidence" value="ECO:0007669"/>
    <property type="project" value="TreeGrafter"/>
</dbReference>
<feature type="domain" description="Amidohydrolase 3" evidence="1">
    <location>
        <begin position="48"/>
        <end position="584"/>
    </location>
</feature>
<proteinExistence type="predicted"/>
<dbReference type="OrthoDB" id="9766983at2"/>
<dbReference type="InterPro" id="IPR013108">
    <property type="entry name" value="Amidohydro_3"/>
</dbReference>
<dbReference type="AlphaFoldDB" id="A0A0K8NYZ1"/>
<keyword evidence="3" id="KW-1185">Reference proteome</keyword>
<dbReference type="RefSeq" id="WP_054019207.1">
    <property type="nucleotide sequence ID" value="NZ_BBYR01000014.1"/>
</dbReference>
<reference evidence="2 3" key="2">
    <citation type="journal article" date="2016" name="Science">
        <title>A bacterium that degrades and assimilates poly(ethylene terephthalate).</title>
        <authorList>
            <person name="Yoshida S."/>
            <person name="Hiraga K."/>
            <person name="Takehana T."/>
            <person name="Taniguchi I."/>
            <person name="Yamaji H."/>
            <person name="Maeda Y."/>
            <person name="Toyohara K."/>
            <person name="Miyamoto K."/>
            <person name="Kimura Y."/>
            <person name="Oda K."/>
        </authorList>
    </citation>
    <scope>NUCLEOTIDE SEQUENCE [LARGE SCALE GENOMIC DNA]</scope>
    <source>
        <strain evidence="3">NBRC 110686 / TISTR 2288 / 201-F6</strain>
    </source>
</reference>
<dbReference type="Gene3D" id="3.20.20.140">
    <property type="entry name" value="Metal-dependent hydrolases"/>
    <property type="match status" value="2"/>
</dbReference>
<dbReference type="GO" id="GO:0005829">
    <property type="term" value="C:cytosol"/>
    <property type="evidence" value="ECO:0007669"/>
    <property type="project" value="TreeGrafter"/>
</dbReference>